<name>A0A811GHN9_VEIPA</name>
<dbReference type="Proteomes" id="UP000778864">
    <property type="component" value="Unassembled WGS sequence"/>
</dbReference>
<evidence type="ECO:0000313" key="2">
    <source>
        <dbReference type="Proteomes" id="UP000778864"/>
    </source>
</evidence>
<gene>
    <name evidence="1" type="ORF">KHZ90_00070</name>
</gene>
<dbReference type="EMBL" id="JAGZMU010000001">
    <property type="protein sequence ID" value="MBS4892157.1"/>
    <property type="molecule type" value="Genomic_DNA"/>
</dbReference>
<dbReference type="AlphaFoldDB" id="A0A811GHN9"/>
<organism evidence="1 2">
    <name type="scientific">Veillonella parvula</name>
    <name type="common">Staphylococcus parvulus</name>
    <dbReference type="NCBI Taxonomy" id="29466"/>
    <lineage>
        <taxon>Bacteria</taxon>
        <taxon>Bacillati</taxon>
        <taxon>Bacillota</taxon>
        <taxon>Negativicutes</taxon>
        <taxon>Veillonellales</taxon>
        <taxon>Veillonellaceae</taxon>
        <taxon>Veillonella</taxon>
    </lineage>
</organism>
<evidence type="ECO:0000313" key="1">
    <source>
        <dbReference type="EMBL" id="MBS4892157.1"/>
    </source>
</evidence>
<proteinExistence type="predicted"/>
<comment type="caution">
    <text evidence="1">The sequence shown here is derived from an EMBL/GenBank/DDBJ whole genome shotgun (WGS) entry which is preliminary data.</text>
</comment>
<reference evidence="1" key="1">
    <citation type="submission" date="2021-02" db="EMBL/GenBank/DDBJ databases">
        <title>Infant gut strain persistence is associated with maternal origin, phylogeny, and functional potential including surface adhesion and iron acquisition.</title>
        <authorList>
            <person name="Lou Y.C."/>
        </authorList>
    </citation>
    <scope>NUCLEOTIDE SEQUENCE</scope>
    <source>
        <strain evidence="1">L3_108_031G1_dasL3_108_031G1_concoct_20</strain>
    </source>
</reference>
<sequence>MGFFDFLKPRSKENIESCWPGGKMLQVHIEYDTQESVFTYFGRYGLQFSVPKSNLTNIIVKEVSRTHSVLQLYSGENCVGTSDLLPTEACNIMKDWVLQY</sequence>
<accession>A0A811GHN9</accession>
<dbReference type="RefSeq" id="WP_008601476.1">
    <property type="nucleotide sequence ID" value="NZ_AP031417.1"/>
</dbReference>
<protein>
    <submittedName>
        <fullName evidence="1">Uncharacterized protein</fullName>
    </submittedName>
</protein>